<proteinExistence type="predicted"/>
<keyword evidence="1" id="KW-0472">Membrane</keyword>
<feature type="transmembrane region" description="Helical" evidence="1">
    <location>
        <begin position="29"/>
        <end position="50"/>
    </location>
</feature>
<evidence type="ECO:0000313" key="3">
    <source>
        <dbReference type="Proteomes" id="UP000735541"/>
    </source>
</evidence>
<accession>A0ABS6U1E3</accession>
<organism evidence="2 3">
    <name type="scientific">Streptomyces halstedii</name>
    <dbReference type="NCBI Taxonomy" id="1944"/>
    <lineage>
        <taxon>Bacteria</taxon>
        <taxon>Bacillati</taxon>
        <taxon>Actinomycetota</taxon>
        <taxon>Actinomycetes</taxon>
        <taxon>Kitasatosporales</taxon>
        <taxon>Streptomycetaceae</taxon>
        <taxon>Streptomyces</taxon>
    </lineage>
</organism>
<dbReference type="RefSeq" id="WP_228874077.1">
    <property type="nucleotide sequence ID" value="NZ_JAHUVW010000007.1"/>
</dbReference>
<evidence type="ECO:0000256" key="1">
    <source>
        <dbReference type="SAM" id="Phobius"/>
    </source>
</evidence>
<keyword evidence="1" id="KW-0812">Transmembrane</keyword>
<name>A0ABS6U1E3_STRHA</name>
<gene>
    <name evidence="2" type="ORF">STHAL_33500</name>
</gene>
<comment type="caution">
    <text evidence="2">The sequence shown here is derived from an EMBL/GenBank/DDBJ whole genome shotgun (WGS) entry which is preliminary data.</text>
</comment>
<reference evidence="2 3" key="1">
    <citation type="submission" date="2021-07" db="EMBL/GenBank/DDBJ databases">
        <title>Sequencing Streptomyces halstedii LGO-A4 genome an citrus endophytic actinomycete.</title>
        <authorList>
            <person name="Samborskyy M."/>
            <person name="Scott N."/>
            <person name="Deglau R."/>
            <person name="Dickens S."/>
            <person name="Oliveira L.G."/>
        </authorList>
    </citation>
    <scope>NUCLEOTIDE SEQUENCE [LARGE SCALE GENOMIC DNA]</scope>
    <source>
        <strain evidence="2 3">LGO-A4</strain>
    </source>
</reference>
<dbReference type="EMBL" id="JAHUVW010000007">
    <property type="protein sequence ID" value="MBV7674362.1"/>
    <property type="molecule type" value="Genomic_DNA"/>
</dbReference>
<dbReference type="Proteomes" id="UP000735541">
    <property type="component" value="Unassembled WGS sequence"/>
</dbReference>
<sequence length="51" mass="5193">MSVLAVLVVLVAGLVVVEVARLMHRYPDWAVPIGGAIAAAGLLAVVLTAAR</sequence>
<keyword evidence="3" id="KW-1185">Reference proteome</keyword>
<protein>
    <submittedName>
        <fullName evidence="2">Uncharacterized protein</fullName>
    </submittedName>
</protein>
<evidence type="ECO:0000313" key="2">
    <source>
        <dbReference type="EMBL" id="MBV7674362.1"/>
    </source>
</evidence>
<keyword evidence="1" id="KW-1133">Transmembrane helix</keyword>